<organism evidence="1 2">
    <name type="scientific">Fasciola gigantica</name>
    <name type="common">Giant liver fluke</name>
    <dbReference type="NCBI Taxonomy" id="46835"/>
    <lineage>
        <taxon>Eukaryota</taxon>
        <taxon>Metazoa</taxon>
        <taxon>Spiralia</taxon>
        <taxon>Lophotrochozoa</taxon>
        <taxon>Platyhelminthes</taxon>
        <taxon>Trematoda</taxon>
        <taxon>Digenea</taxon>
        <taxon>Plagiorchiida</taxon>
        <taxon>Echinostomata</taxon>
        <taxon>Echinostomatoidea</taxon>
        <taxon>Fasciolidae</taxon>
        <taxon>Fasciola</taxon>
    </lineage>
</organism>
<accession>A0A504YPK5</accession>
<dbReference type="Proteomes" id="UP000316759">
    <property type="component" value="Unassembled WGS sequence"/>
</dbReference>
<comment type="caution">
    <text evidence="1">The sequence shown here is derived from an EMBL/GenBank/DDBJ whole genome shotgun (WGS) entry which is preliminary data.</text>
</comment>
<keyword evidence="2" id="KW-1185">Reference proteome</keyword>
<evidence type="ECO:0000313" key="2">
    <source>
        <dbReference type="Proteomes" id="UP000316759"/>
    </source>
</evidence>
<evidence type="ECO:0000313" key="1">
    <source>
        <dbReference type="EMBL" id="TPP59847.1"/>
    </source>
</evidence>
<reference evidence="1 2" key="1">
    <citation type="submission" date="2019-04" db="EMBL/GenBank/DDBJ databases">
        <title>Annotation for the trematode Fasciola gigantica.</title>
        <authorList>
            <person name="Choi Y.-J."/>
        </authorList>
    </citation>
    <scope>NUCLEOTIDE SEQUENCE [LARGE SCALE GENOMIC DNA]</scope>
    <source>
        <strain evidence="1">Uganda_cow_1</strain>
    </source>
</reference>
<gene>
    <name evidence="1" type="ORF">FGIG_11779</name>
</gene>
<dbReference type="EMBL" id="SUNJ01010171">
    <property type="protein sequence ID" value="TPP59847.1"/>
    <property type="molecule type" value="Genomic_DNA"/>
</dbReference>
<dbReference type="AlphaFoldDB" id="A0A504YPK5"/>
<sequence length="150" mass="16997">MAPVTKLHLTVVVSSNETQCRKQVSVPGHSRTTIWRRQKASVRAAYVTVDSLNAAYLNNWLRKSDNLEKGSPSEEENADCEGVLGAVHKPTDINAPDISASFYGYFVQITLQVRYFEMLKMMQKIYKPVTRPVKTKRIRGLHTLFTPQVT</sequence>
<proteinExistence type="predicted"/>
<protein>
    <submittedName>
        <fullName evidence="1">Uncharacterized protein</fullName>
    </submittedName>
</protein>
<name>A0A504YPK5_FASGI</name>